<evidence type="ECO:0000256" key="1">
    <source>
        <dbReference type="ARBA" id="ARBA00022603"/>
    </source>
</evidence>
<dbReference type="Proteomes" id="UP000316471">
    <property type="component" value="Unassembled WGS sequence"/>
</dbReference>
<dbReference type="EMBL" id="VLKP01000001">
    <property type="protein sequence ID" value="TWI14046.1"/>
    <property type="molecule type" value="Genomic_DNA"/>
</dbReference>
<feature type="domain" description="Release factor glutamine methyltransferase N-terminal" evidence="7">
    <location>
        <begin position="5"/>
        <end position="69"/>
    </location>
</feature>
<dbReference type="InterPro" id="IPR050320">
    <property type="entry name" value="N5-glutamine_MTase"/>
</dbReference>
<evidence type="ECO:0000313" key="8">
    <source>
        <dbReference type="EMBL" id="TWI14046.1"/>
    </source>
</evidence>
<sequence length="274" mass="29147">MECIESLLRAARARLPAGEAELLMGHVLGRGPAWLFAHGDEMLASAERDAFEALVSRRAGGEPVAYLTGRRGFWRFDLQVGPDTLIPRPETELLVELALEHLPAGAVLHVADLGTGSGAIALALALERPLAQVAAVDASAGALAVARTNADELRLPNVSFHHGSWWAPLAGQRFDLVASNPPYIAEGDPHLGEGDLRHEPVSALASGVDGLDDLRAIVAGAPVHLHPGGWLLVEHGWDQGEAVRALFARAGFVDVATQTDLEQRDRVTLGRWPG</sequence>
<keyword evidence="9" id="KW-1185">Reference proteome</keyword>
<evidence type="ECO:0000313" key="9">
    <source>
        <dbReference type="Proteomes" id="UP000316471"/>
    </source>
</evidence>
<feature type="binding site" evidence="5">
    <location>
        <position position="165"/>
    </location>
    <ligand>
        <name>S-adenosyl-L-methionine</name>
        <dbReference type="ChEBI" id="CHEBI:59789"/>
    </ligand>
</feature>
<feature type="binding site" evidence="5">
    <location>
        <begin position="180"/>
        <end position="183"/>
    </location>
    <ligand>
        <name>substrate</name>
    </ligand>
</feature>
<dbReference type="RefSeq" id="WP_242006666.1">
    <property type="nucleotide sequence ID" value="NZ_VLKP01000001.1"/>
</dbReference>
<keyword evidence="2 5" id="KW-0808">Transferase</keyword>
<evidence type="ECO:0000256" key="3">
    <source>
        <dbReference type="ARBA" id="ARBA00022691"/>
    </source>
</evidence>
<dbReference type="InterPro" id="IPR029063">
    <property type="entry name" value="SAM-dependent_MTases_sf"/>
</dbReference>
<comment type="function">
    <text evidence="5">Methylates the class 1 translation termination release factors RF1/PrfA and RF2/PrfB on the glutamine residue of the universally conserved GGQ motif.</text>
</comment>
<comment type="catalytic activity">
    <reaction evidence="4 5">
        <text>L-glutaminyl-[peptide chain release factor] + S-adenosyl-L-methionine = N(5)-methyl-L-glutaminyl-[peptide chain release factor] + S-adenosyl-L-homocysteine + H(+)</text>
        <dbReference type="Rhea" id="RHEA:42896"/>
        <dbReference type="Rhea" id="RHEA-COMP:10271"/>
        <dbReference type="Rhea" id="RHEA-COMP:10272"/>
        <dbReference type="ChEBI" id="CHEBI:15378"/>
        <dbReference type="ChEBI" id="CHEBI:30011"/>
        <dbReference type="ChEBI" id="CHEBI:57856"/>
        <dbReference type="ChEBI" id="CHEBI:59789"/>
        <dbReference type="ChEBI" id="CHEBI:61891"/>
        <dbReference type="EC" id="2.1.1.297"/>
    </reaction>
</comment>
<dbReference type="GO" id="GO:0032259">
    <property type="term" value="P:methylation"/>
    <property type="evidence" value="ECO:0007669"/>
    <property type="project" value="UniProtKB-KW"/>
</dbReference>
<name>A0A562M2A4_9GAMM</name>
<feature type="binding site" evidence="5">
    <location>
        <position position="180"/>
    </location>
    <ligand>
        <name>S-adenosyl-L-methionine</name>
        <dbReference type="ChEBI" id="CHEBI:59789"/>
    </ligand>
</feature>
<dbReference type="CDD" id="cd02440">
    <property type="entry name" value="AdoMet_MTases"/>
    <property type="match status" value="1"/>
</dbReference>
<dbReference type="InterPro" id="IPR019874">
    <property type="entry name" value="RF_methyltr_PrmC"/>
</dbReference>
<dbReference type="InterPro" id="IPR007848">
    <property type="entry name" value="Small_mtfrase_dom"/>
</dbReference>
<gene>
    <name evidence="5" type="primary">prmC</name>
    <name evidence="8" type="ORF">IP93_00037</name>
</gene>
<evidence type="ECO:0000259" key="7">
    <source>
        <dbReference type="Pfam" id="PF17827"/>
    </source>
</evidence>
<dbReference type="GO" id="GO:0102559">
    <property type="term" value="F:peptide chain release factor N(5)-glutamine methyltransferase activity"/>
    <property type="evidence" value="ECO:0007669"/>
    <property type="project" value="UniProtKB-EC"/>
</dbReference>
<comment type="caution">
    <text evidence="8">The sequence shown here is derived from an EMBL/GenBank/DDBJ whole genome shotgun (WGS) entry which is preliminary data.</text>
</comment>
<dbReference type="FunFam" id="3.40.50.150:FF:000053">
    <property type="entry name" value="Release factor glutamine methyltransferase"/>
    <property type="match status" value="1"/>
</dbReference>
<evidence type="ECO:0000256" key="5">
    <source>
        <dbReference type="HAMAP-Rule" id="MF_02126"/>
    </source>
</evidence>
<dbReference type="Gene3D" id="3.40.50.150">
    <property type="entry name" value="Vaccinia Virus protein VP39"/>
    <property type="match status" value="1"/>
</dbReference>
<dbReference type="GO" id="GO:0003676">
    <property type="term" value="F:nucleic acid binding"/>
    <property type="evidence" value="ECO:0007669"/>
    <property type="project" value="InterPro"/>
</dbReference>
<accession>A0A562M2A4</accession>
<keyword evidence="1 5" id="KW-0489">Methyltransferase</keyword>
<dbReference type="InterPro" id="IPR040758">
    <property type="entry name" value="PrmC_N"/>
</dbReference>
<feature type="domain" description="Methyltransferase small" evidence="6">
    <location>
        <begin position="97"/>
        <end position="187"/>
    </location>
</feature>
<dbReference type="NCBIfam" id="TIGR03534">
    <property type="entry name" value="RF_mod_PrmC"/>
    <property type="match status" value="1"/>
</dbReference>
<feature type="binding site" evidence="5">
    <location>
        <position position="137"/>
    </location>
    <ligand>
        <name>S-adenosyl-L-methionine</name>
        <dbReference type="ChEBI" id="CHEBI:59789"/>
    </ligand>
</feature>
<evidence type="ECO:0000256" key="4">
    <source>
        <dbReference type="ARBA" id="ARBA00048391"/>
    </source>
</evidence>
<dbReference type="HAMAP" id="MF_02126">
    <property type="entry name" value="RF_methyltr_PrmC"/>
    <property type="match status" value="1"/>
</dbReference>
<dbReference type="Gene3D" id="1.10.8.10">
    <property type="entry name" value="DNA helicase RuvA subunit, C-terminal domain"/>
    <property type="match status" value="1"/>
</dbReference>
<dbReference type="AlphaFoldDB" id="A0A562M2A4"/>
<dbReference type="NCBIfam" id="TIGR00536">
    <property type="entry name" value="hemK_fam"/>
    <property type="match status" value="1"/>
</dbReference>
<feature type="binding site" evidence="5">
    <location>
        <begin position="114"/>
        <end position="118"/>
    </location>
    <ligand>
        <name>S-adenosyl-L-methionine</name>
        <dbReference type="ChEBI" id="CHEBI:59789"/>
    </ligand>
</feature>
<dbReference type="EC" id="2.1.1.297" evidence="5"/>
<dbReference type="PANTHER" id="PTHR18895:SF74">
    <property type="entry name" value="MTRF1L RELEASE FACTOR GLUTAMINE METHYLTRANSFERASE"/>
    <property type="match status" value="1"/>
</dbReference>
<evidence type="ECO:0000259" key="6">
    <source>
        <dbReference type="Pfam" id="PF05175"/>
    </source>
</evidence>
<dbReference type="Pfam" id="PF17827">
    <property type="entry name" value="PrmC_N"/>
    <property type="match status" value="1"/>
</dbReference>
<dbReference type="InterPro" id="IPR002052">
    <property type="entry name" value="DNA_methylase_N6_adenine_CS"/>
</dbReference>
<comment type="similarity">
    <text evidence="5">Belongs to the protein N5-glutamine methyltransferase family. PrmC subfamily.</text>
</comment>
<protein>
    <recommendedName>
        <fullName evidence="5">Release factor glutamine methyltransferase</fullName>
        <shortName evidence="5">RF MTase</shortName>
        <ecNumber evidence="5">2.1.1.297</ecNumber>
    </recommendedName>
    <alternativeName>
        <fullName evidence="5">N5-glutamine methyltransferase PrmC</fullName>
    </alternativeName>
    <alternativeName>
        <fullName evidence="5">Protein-(glutamine-N5) MTase PrmC</fullName>
    </alternativeName>
    <alternativeName>
        <fullName evidence="5">Protein-glutamine N-methyltransferase PrmC</fullName>
    </alternativeName>
</protein>
<reference evidence="8 9" key="1">
    <citation type="journal article" date="2015" name="Stand. Genomic Sci.">
        <title>Genomic Encyclopedia of Bacterial and Archaeal Type Strains, Phase III: the genomes of soil and plant-associated and newly described type strains.</title>
        <authorList>
            <person name="Whitman W.B."/>
            <person name="Woyke T."/>
            <person name="Klenk H.P."/>
            <person name="Zhou Y."/>
            <person name="Lilburn T.G."/>
            <person name="Beck B.J."/>
            <person name="De Vos P."/>
            <person name="Vandamme P."/>
            <person name="Eisen J.A."/>
            <person name="Garrity G."/>
            <person name="Hugenholtz P."/>
            <person name="Kyrpides N.C."/>
        </authorList>
    </citation>
    <scope>NUCLEOTIDE SEQUENCE [LARGE SCALE GENOMIC DNA]</scope>
    <source>
        <strain evidence="8 9">CGMCC 1.10136</strain>
    </source>
</reference>
<evidence type="ECO:0000256" key="2">
    <source>
        <dbReference type="ARBA" id="ARBA00022679"/>
    </source>
</evidence>
<dbReference type="SUPFAM" id="SSF53335">
    <property type="entry name" value="S-adenosyl-L-methionine-dependent methyltransferases"/>
    <property type="match status" value="1"/>
</dbReference>
<organism evidence="8 9">
    <name type="scientific">Aerolutibacter ruishenii</name>
    <dbReference type="NCBI Taxonomy" id="686800"/>
    <lineage>
        <taxon>Bacteria</taxon>
        <taxon>Pseudomonadati</taxon>
        <taxon>Pseudomonadota</taxon>
        <taxon>Gammaproteobacteria</taxon>
        <taxon>Lysobacterales</taxon>
        <taxon>Lysobacteraceae</taxon>
        <taxon>Aerolutibacter</taxon>
    </lineage>
</organism>
<proteinExistence type="inferred from homology"/>
<dbReference type="Pfam" id="PF05175">
    <property type="entry name" value="MTS"/>
    <property type="match status" value="1"/>
</dbReference>
<keyword evidence="3 5" id="KW-0949">S-adenosyl-L-methionine</keyword>
<dbReference type="PROSITE" id="PS00092">
    <property type="entry name" value="N6_MTASE"/>
    <property type="match status" value="1"/>
</dbReference>
<dbReference type="InterPro" id="IPR004556">
    <property type="entry name" value="HemK-like"/>
</dbReference>
<dbReference type="PANTHER" id="PTHR18895">
    <property type="entry name" value="HEMK METHYLTRANSFERASE"/>
    <property type="match status" value="1"/>
</dbReference>